<organism evidence="6 7">
    <name type="scientific">Candidatus Levilactobacillus faecigallinarum</name>
    <dbReference type="NCBI Taxonomy" id="2838638"/>
    <lineage>
        <taxon>Bacteria</taxon>
        <taxon>Bacillati</taxon>
        <taxon>Bacillota</taxon>
        <taxon>Bacilli</taxon>
        <taxon>Lactobacillales</taxon>
        <taxon>Lactobacillaceae</taxon>
        <taxon>Levilactobacillus</taxon>
    </lineage>
</organism>
<protein>
    <submittedName>
        <fullName evidence="6">LysR family transcriptional regulator</fullName>
    </submittedName>
</protein>
<name>A0A9D1U6J8_9LACO</name>
<proteinExistence type="inferred from homology"/>
<dbReference type="GO" id="GO:0003700">
    <property type="term" value="F:DNA-binding transcription factor activity"/>
    <property type="evidence" value="ECO:0007669"/>
    <property type="project" value="InterPro"/>
</dbReference>
<evidence type="ECO:0000256" key="3">
    <source>
        <dbReference type="ARBA" id="ARBA00023125"/>
    </source>
</evidence>
<dbReference type="InterPro" id="IPR000847">
    <property type="entry name" value="LysR_HTH_N"/>
</dbReference>
<dbReference type="Gene3D" id="1.10.10.10">
    <property type="entry name" value="Winged helix-like DNA-binding domain superfamily/Winged helix DNA-binding domain"/>
    <property type="match status" value="1"/>
</dbReference>
<comment type="similarity">
    <text evidence="1">Belongs to the LysR transcriptional regulatory family.</text>
</comment>
<dbReference type="InterPro" id="IPR036388">
    <property type="entry name" value="WH-like_DNA-bd_sf"/>
</dbReference>
<dbReference type="PROSITE" id="PS50931">
    <property type="entry name" value="HTH_LYSR"/>
    <property type="match status" value="1"/>
</dbReference>
<evidence type="ECO:0000256" key="2">
    <source>
        <dbReference type="ARBA" id="ARBA00023015"/>
    </source>
</evidence>
<dbReference type="Gene3D" id="3.40.190.290">
    <property type="match status" value="1"/>
</dbReference>
<evidence type="ECO:0000256" key="4">
    <source>
        <dbReference type="ARBA" id="ARBA00023163"/>
    </source>
</evidence>
<dbReference type="EMBL" id="DXGJ01000062">
    <property type="protein sequence ID" value="HIW72554.1"/>
    <property type="molecule type" value="Genomic_DNA"/>
</dbReference>
<dbReference type="FunFam" id="1.10.10.10:FF:000001">
    <property type="entry name" value="LysR family transcriptional regulator"/>
    <property type="match status" value="1"/>
</dbReference>
<dbReference type="InterPro" id="IPR036390">
    <property type="entry name" value="WH_DNA-bd_sf"/>
</dbReference>
<feature type="domain" description="HTH lysR-type" evidence="5">
    <location>
        <begin position="1"/>
        <end position="58"/>
    </location>
</feature>
<evidence type="ECO:0000259" key="5">
    <source>
        <dbReference type="PROSITE" id="PS50931"/>
    </source>
</evidence>
<accession>A0A9D1U6J8</accession>
<dbReference type="AlphaFoldDB" id="A0A9D1U6J8"/>
<keyword evidence="2" id="KW-0805">Transcription regulation</keyword>
<sequence>MDINQLQTFLRVSEYGSFTKAGEQSFISGTAVMKQINRLETELNLKLFLRTATGVNLTPQGKKFQPYVRQLLDLLNTAVEETRRVRTDDKRIILLGTSLLHPADPFMALWKQVAPKMPRFQIRLVQLQEDLNSSNREYAMLGRSSDLIVGTFDSTTLKHSFSAIKLGSYHFGIAVRSDNPLAQLEAISFQDLAHERVLMVPTGISEKNDLLRKQMLTEVPTIQTIDTNGRYDINTFNETVEENIAMISLTPWKNIHPNLVTVPLKTDVTVDYGLLSTKLPGKKTADFLHEFIQNNDEKEFPTTM</sequence>
<reference evidence="6" key="2">
    <citation type="submission" date="2021-04" db="EMBL/GenBank/DDBJ databases">
        <authorList>
            <person name="Gilroy R."/>
        </authorList>
    </citation>
    <scope>NUCLEOTIDE SEQUENCE</scope>
    <source>
        <strain evidence="6">CHK173-259</strain>
    </source>
</reference>
<dbReference type="GO" id="GO:0003677">
    <property type="term" value="F:DNA binding"/>
    <property type="evidence" value="ECO:0007669"/>
    <property type="project" value="UniProtKB-KW"/>
</dbReference>
<gene>
    <name evidence="6" type="ORF">H9875_08020</name>
</gene>
<comment type="caution">
    <text evidence="6">The sequence shown here is derived from an EMBL/GenBank/DDBJ whole genome shotgun (WGS) entry which is preliminary data.</text>
</comment>
<dbReference type="GO" id="GO:0032993">
    <property type="term" value="C:protein-DNA complex"/>
    <property type="evidence" value="ECO:0007669"/>
    <property type="project" value="TreeGrafter"/>
</dbReference>
<evidence type="ECO:0000313" key="6">
    <source>
        <dbReference type="EMBL" id="HIW72554.1"/>
    </source>
</evidence>
<dbReference type="Proteomes" id="UP000886822">
    <property type="component" value="Unassembled WGS sequence"/>
</dbReference>
<dbReference type="Pfam" id="PF00126">
    <property type="entry name" value="HTH_1"/>
    <property type="match status" value="1"/>
</dbReference>
<evidence type="ECO:0000313" key="7">
    <source>
        <dbReference type="Proteomes" id="UP000886822"/>
    </source>
</evidence>
<dbReference type="PANTHER" id="PTHR30346:SF28">
    <property type="entry name" value="HTH-TYPE TRANSCRIPTIONAL REGULATOR CYNR"/>
    <property type="match status" value="1"/>
</dbReference>
<evidence type="ECO:0000256" key="1">
    <source>
        <dbReference type="ARBA" id="ARBA00009437"/>
    </source>
</evidence>
<dbReference type="InterPro" id="IPR005119">
    <property type="entry name" value="LysR_subst-bd"/>
</dbReference>
<dbReference type="SUPFAM" id="SSF53850">
    <property type="entry name" value="Periplasmic binding protein-like II"/>
    <property type="match status" value="1"/>
</dbReference>
<keyword evidence="4" id="KW-0804">Transcription</keyword>
<dbReference type="PANTHER" id="PTHR30346">
    <property type="entry name" value="TRANSCRIPTIONAL DUAL REGULATOR HCAR-RELATED"/>
    <property type="match status" value="1"/>
</dbReference>
<keyword evidence="3" id="KW-0238">DNA-binding</keyword>
<reference evidence="6" key="1">
    <citation type="journal article" date="2021" name="PeerJ">
        <title>Extensive microbial diversity within the chicken gut microbiome revealed by metagenomics and culture.</title>
        <authorList>
            <person name="Gilroy R."/>
            <person name="Ravi A."/>
            <person name="Getino M."/>
            <person name="Pursley I."/>
            <person name="Horton D.L."/>
            <person name="Alikhan N.F."/>
            <person name="Baker D."/>
            <person name="Gharbi K."/>
            <person name="Hall N."/>
            <person name="Watson M."/>
            <person name="Adriaenssens E.M."/>
            <person name="Foster-Nyarko E."/>
            <person name="Jarju S."/>
            <person name="Secka A."/>
            <person name="Antonio M."/>
            <person name="Oren A."/>
            <person name="Chaudhuri R.R."/>
            <person name="La Ragione R."/>
            <person name="Hildebrand F."/>
            <person name="Pallen M.J."/>
        </authorList>
    </citation>
    <scope>NUCLEOTIDE SEQUENCE</scope>
    <source>
        <strain evidence="6">CHK173-259</strain>
    </source>
</reference>
<dbReference type="Pfam" id="PF03466">
    <property type="entry name" value="LysR_substrate"/>
    <property type="match status" value="1"/>
</dbReference>
<dbReference type="SUPFAM" id="SSF46785">
    <property type="entry name" value="Winged helix' DNA-binding domain"/>
    <property type="match status" value="1"/>
</dbReference>